<organism evidence="6 7">
    <name type="scientific">Pocillopora meandrina</name>
    <dbReference type="NCBI Taxonomy" id="46732"/>
    <lineage>
        <taxon>Eukaryota</taxon>
        <taxon>Metazoa</taxon>
        <taxon>Cnidaria</taxon>
        <taxon>Anthozoa</taxon>
        <taxon>Hexacorallia</taxon>
        <taxon>Scleractinia</taxon>
        <taxon>Astrocoeniina</taxon>
        <taxon>Pocilloporidae</taxon>
        <taxon>Pocillopora</taxon>
    </lineage>
</organism>
<feature type="transmembrane region" description="Helical" evidence="4">
    <location>
        <begin position="308"/>
        <end position="330"/>
    </location>
</feature>
<gene>
    <name evidence="6" type="ORF">PMEA_00006130</name>
</gene>
<proteinExistence type="predicted"/>
<dbReference type="Proteomes" id="UP001159428">
    <property type="component" value="Unassembled WGS sequence"/>
</dbReference>
<keyword evidence="7" id="KW-1185">Reference proteome</keyword>
<dbReference type="PANTHER" id="PTHR24251">
    <property type="entry name" value="OVOCHYMASE-RELATED"/>
    <property type="match status" value="1"/>
</dbReference>
<dbReference type="Gene3D" id="2.60.120.290">
    <property type="entry name" value="Spermadhesin, CUB domain"/>
    <property type="match status" value="2"/>
</dbReference>
<dbReference type="AlphaFoldDB" id="A0AAU9WI99"/>
<evidence type="ECO:0000256" key="3">
    <source>
        <dbReference type="PROSITE-ProRule" id="PRU00059"/>
    </source>
</evidence>
<comment type="caution">
    <text evidence="3">Lacks conserved residue(s) required for the propagation of feature annotation.</text>
</comment>
<evidence type="ECO:0000313" key="7">
    <source>
        <dbReference type="Proteomes" id="UP001159428"/>
    </source>
</evidence>
<reference evidence="6 7" key="1">
    <citation type="submission" date="2022-05" db="EMBL/GenBank/DDBJ databases">
        <authorList>
            <consortium name="Genoscope - CEA"/>
            <person name="William W."/>
        </authorList>
    </citation>
    <scope>NUCLEOTIDE SEQUENCE [LARGE SCALE GENOMIC DNA]</scope>
</reference>
<feature type="domain" description="CUB" evidence="5">
    <location>
        <begin position="50"/>
        <end position="166"/>
    </location>
</feature>
<dbReference type="Pfam" id="PF00431">
    <property type="entry name" value="CUB"/>
    <property type="match status" value="2"/>
</dbReference>
<sequence length="456" mass="50684">MNTSTKLDLMVKGVLSCMVQVDICNMNRIFLQTITVFLGMDVGLVESLFCDGNYTSSNGTVSSPSFSSRSTYKNSLDCTYDIEVGGEYGIKLLWSAFDVRGEMPNCFEDSVEIFLGCVSRHSIGKYCSENGYKPFDVYSSENCLRLVFKTDTSGGGKGFQASYSSFLLNGRQSGVGGECSSTKTLTATSGVISSPNWPQDYPNYRDCYWNIEVGNKRSIKIAFMDFHLEYDFLCDDDKLKVKYGDDHESYDKSDTLKESNCGEQDPFYLMSSKERIWIRFKSDRFTNHCGFVAGYVMYDKTSVSAKTVGIVTGVLVAVVVLITIGFFVFYKYVHQKRVRARAPQQMAVAHTTAQPQQVAMYPPFAEPQQGYAPPPYNQGAAATYPHKKNLGHTLLQDNRTHLNPSGMSSIPPWTTGRSTSLPHWTTRWGATLPSTVISASNHPRTFGVATATKHTA</sequence>
<dbReference type="PANTHER" id="PTHR24251:SF30">
    <property type="entry name" value="MEMBRANE FRIZZLED-RELATED PROTEIN"/>
    <property type="match status" value="1"/>
</dbReference>
<keyword evidence="4" id="KW-0812">Transmembrane</keyword>
<protein>
    <recommendedName>
        <fullName evidence="5">CUB domain-containing protein</fullName>
    </recommendedName>
</protein>
<dbReference type="SUPFAM" id="SSF49854">
    <property type="entry name" value="Spermadhesin, CUB domain"/>
    <property type="match status" value="2"/>
</dbReference>
<keyword evidence="4" id="KW-0472">Membrane</keyword>
<dbReference type="PROSITE" id="PS01180">
    <property type="entry name" value="CUB"/>
    <property type="match status" value="2"/>
</dbReference>
<evidence type="ECO:0000313" key="6">
    <source>
        <dbReference type="EMBL" id="CAH3113730.1"/>
    </source>
</evidence>
<keyword evidence="1" id="KW-0677">Repeat</keyword>
<evidence type="ECO:0000259" key="5">
    <source>
        <dbReference type="PROSITE" id="PS01180"/>
    </source>
</evidence>
<dbReference type="SMART" id="SM00042">
    <property type="entry name" value="CUB"/>
    <property type="match status" value="2"/>
</dbReference>
<dbReference type="EMBL" id="CALNXJ010000014">
    <property type="protein sequence ID" value="CAH3113730.1"/>
    <property type="molecule type" value="Genomic_DNA"/>
</dbReference>
<evidence type="ECO:0000256" key="4">
    <source>
        <dbReference type="SAM" id="Phobius"/>
    </source>
</evidence>
<comment type="caution">
    <text evidence="6">The sequence shown here is derived from an EMBL/GenBank/DDBJ whole genome shotgun (WGS) entry which is preliminary data.</text>
</comment>
<name>A0AAU9WI99_9CNID</name>
<evidence type="ECO:0000256" key="1">
    <source>
        <dbReference type="ARBA" id="ARBA00022737"/>
    </source>
</evidence>
<dbReference type="InterPro" id="IPR035914">
    <property type="entry name" value="Sperma_CUB_dom_sf"/>
</dbReference>
<dbReference type="InterPro" id="IPR000859">
    <property type="entry name" value="CUB_dom"/>
</dbReference>
<feature type="domain" description="CUB" evidence="5">
    <location>
        <begin position="179"/>
        <end position="298"/>
    </location>
</feature>
<accession>A0AAU9WI99</accession>
<keyword evidence="4" id="KW-1133">Transmembrane helix</keyword>
<keyword evidence="2" id="KW-1015">Disulfide bond</keyword>
<evidence type="ECO:0000256" key="2">
    <source>
        <dbReference type="ARBA" id="ARBA00023157"/>
    </source>
</evidence>
<dbReference type="CDD" id="cd00041">
    <property type="entry name" value="CUB"/>
    <property type="match status" value="2"/>
</dbReference>
<dbReference type="FunFam" id="2.60.120.290:FF:000005">
    <property type="entry name" value="Procollagen C-endopeptidase enhancer 1"/>
    <property type="match status" value="1"/>
</dbReference>